<keyword evidence="1" id="KW-0812">Transmembrane</keyword>
<dbReference type="OrthoDB" id="66599at2759"/>
<gene>
    <name evidence="2" type="ORF">ECPE_LOCUS13646</name>
</gene>
<evidence type="ECO:0000313" key="3">
    <source>
        <dbReference type="Proteomes" id="UP000272942"/>
    </source>
</evidence>
<evidence type="ECO:0000313" key="2">
    <source>
        <dbReference type="EMBL" id="VDP90918.1"/>
    </source>
</evidence>
<dbReference type="EMBL" id="UZAN01055597">
    <property type="protein sequence ID" value="VDP90918.1"/>
    <property type="molecule type" value="Genomic_DNA"/>
</dbReference>
<keyword evidence="1" id="KW-1133">Transmembrane helix</keyword>
<accession>A0A183B361</accession>
<evidence type="ECO:0000313" key="4">
    <source>
        <dbReference type="WBParaSite" id="ECPE_0001368601-mRNA-1"/>
    </source>
</evidence>
<reference evidence="2 3" key="2">
    <citation type="submission" date="2018-11" db="EMBL/GenBank/DDBJ databases">
        <authorList>
            <consortium name="Pathogen Informatics"/>
        </authorList>
    </citation>
    <scope>NUCLEOTIDE SEQUENCE [LARGE SCALE GENOMIC DNA]</scope>
    <source>
        <strain evidence="2 3">Egypt</strain>
    </source>
</reference>
<keyword evidence="1" id="KW-0472">Membrane</keyword>
<sequence length="126" mass="14251">MELHSKGPDFIPPTEDLAFDIYQDPEVANIIRRLEKQKQFCVSRESVSIMRLSALLETVFQGVLCLVSGVLSLLYTHCLVGLTKSLDAPTREFEMVFGKRIKLFRLTAPDVKVLFSRLESVFDTVG</sequence>
<dbReference type="WBParaSite" id="ECPE_0001368601-mRNA-1">
    <property type="protein sequence ID" value="ECPE_0001368601-mRNA-1"/>
    <property type="gene ID" value="ECPE_0001368601"/>
</dbReference>
<dbReference type="Proteomes" id="UP000272942">
    <property type="component" value="Unassembled WGS sequence"/>
</dbReference>
<keyword evidence="3" id="KW-1185">Reference proteome</keyword>
<proteinExistence type="predicted"/>
<evidence type="ECO:0000256" key="1">
    <source>
        <dbReference type="SAM" id="Phobius"/>
    </source>
</evidence>
<feature type="transmembrane region" description="Helical" evidence="1">
    <location>
        <begin position="54"/>
        <end position="75"/>
    </location>
</feature>
<dbReference type="AlphaFoldDB" id="A0A183B361"/>
<reference evidence="4" key="1">
    <citation type="submission" date="2016-06" db="UniProtKB">
        <authorList>
            <consortium name="WormBaseParasite"/>
        </authorList>
    </citation>
    <scope>IDENTIFICATION</scope>
</reference>
<name>A0A183B361_9TREM</name>
<protein>
    <submittedName>
        <fullName evidence="4">GRAM domain-containing protein</fullName>
    </submittedName>
</protein>
<organism evidence="4">
    <name type="scientific">Echinostoma caproni</name>
    <dbReference type="NCBI Taxonomy" id="27848"/>
    <lineage>
        <taxon>Eukaryota</taxon>
        <taxon>Metazoa</taxon>
        <taxon>Spiralia</taxon>
        <taxon>Lophotrochozoa</taxon>
        <taxon>Platyhelminthes</taxon>
        <taxon>Trematoda</taxon>
        <taxon>Digenea</taxon>
        <taxon>Plagiorchiida</taxon>
        <taxon>Echinostomata</taxon>
        <taxon>Echinostomatoidea</taxon>
        <taxon>Echinostomatidae</taxon>
        <taxon>Echinostoma</taxon>
    </lineage>
</organism>